<keyword evidence="2" id="KW-0812">Transmembrane</keyword>
<accession>A0ABS5BIV3</accession>
<protein>
    <recommendedName>
        <fullName evidence="5">Effector</fullName>
    </recommendedName>
</protein>
<evidence type="ECO:0000256" key="2">
    <source>
        <dbReference type="SAM" id="Phobius"/>
    </source>
</evidence>
<evidence type="ECO:0008006" key="5">
    <source>
        <dbReference type="Google" id="ProtNLM"/>
    </source>
</evidence>
<keyword evidence="2" id="KW-0472">Membrane</keyword>
<evidence type="ECO:0000313" key="3">
    <source>
        <dbReference type="EMBL" id="MBP3059511.1"/>
    </source>
</evidence>
<comment type="caution">
    <text evidence="3">The sequence shown here is derived from an EMBL/GenBank/DDBJ whole genome shotgun (WGS) entry which is preliminary data.</text>
</comment>
<gene>
    <name evidence="3" type="ORF">FEF22_001810</name>
</gene>
<proteinExistence type="predicted"/>
<feature type="coiled-coil region" evidence="1">
    <location>
        <begin position="96"/>
        <end position="130"/>
    </location>
</feature>
<dbReference type="Proteomes" id="UP001192346">
    <property type="component" value="Unassembled WGS sequence"/>
</dbReference>
<name>A0ABS5BIV3_9MOLU</name>
<keyword evidence="1" id="KW-0175">Coiled coil</keyword>
<sequence>MKLKKIILMSLIFLILFITNFFNYYNIDILKINFLAKKNEKIYKNIYIKDEKKYELKGSNQSSFVNNIYYSKNQIKIKNKNKIFDEYGNQFSDFSCSEINQKINHLEIQINELKNKNNQLNMEAKIKAIQIDNIKRKLLLKAQFTVPKDSELDSLVPEVNKIIQEVGRERCIKQ</sequence>
<dbReference type="EMBL" id="VBRA02000009">
    <property type="protein sequence ID" value="MBP3059511.1"/>
    <property type="molecule type" value="Genomic_DNA"/>
</dbReference>
<keyword evidence="2" id="KW-1133">Transmembrane helix</keyword>
<dbReference type="RefSeq" id="WP_138108083.1">
    <property type="nucleotide sequence ID" value="NZ_VBRA02000009.1"/>
</dbReference>
<keyword evidence="4" id="KW-1185">Reference proteome</keyword>
<evidence type="ECO:0000256" key="1">
    <source>
        <dbReference type="SAM" id="Coils"/>
    </source>
</evidence>
<organism evidence="3 4">
    <name type="scientific">Texas Phoenix palm phytoplasma</name>
    <dbReference type="NCBI Taxonomy" id="176709"/>
    <lineage>
        <taxon>Bacteria</taxon>
        <taxon>Bacillati</taxon>
        <taxon>Mycoplasmatota</taxon>
        <taxon>Mollicutes</taxon>
        <taxon>Acholeplasmatales</taxon>
        <taxon>Acholeplasmataceae</taxon>
        <taxon>Candidatus Phytoplasma</taxon>
        <taxon>16SrIV (Coconut lethal yellows group)</taxon>
    </lineage>
</organism>
<feature type="transmembrane region" description="Helical" evidence="2">
    <location>
        <begin position="6"/>
        <end position="25"/>
    </location>
</feature>
<reference evidence="3" key="1">
    <citation type="submission" date="2019-10" db="EMBL/GenBank/DDBJ databases">
        <title>Whole Genome Sequencing and Characterization of Texas Phoenix Palm Decline Phytoplasma Belongs to Lethal Yellowing (16SrIV) Group.</title>
        <authorList>
            <person name="Bao M."/>
        </authorList>
    </citation>
    <scope>NUCLEOTIDE SEQUENCE [LARGE SCALE GENOMIC DNA]</scope>
    <source>
        <strain evidence="3">ACPD</strain>
    </source>
</reference>
<evidence type="ECO:0000313" key="4">
    <source>
        <dbReference type="Proteomes" id="UP001192346"/>
    </source>
</evidence>